<evidence type="ECO:0000313" key="1">
    <source>
        <dbReference type="EMBL" id="CAA2631001.1"/>
    </source>
</evidence>
<protein>
    <submittedName>
        <fullName evidence="1">Uncharacterized protein</fullName>
    </submittedName>
</protein>
<dbReference type="AlphaFoldDB" id="A0A7I8JJA8"/>
<keyword evidence="2" id="KW-1185">Reference proteome</keyword>
<sequence>MLIKNFISDLQRYVNSNTTFEEEKVFVGSLFFAEHAKTWWRLQIEDFSRPPVIDCEEFTREIRDQFRLANSGQATRIVMRQLKHVGSI</sequence>
<gene>
    <name evidence="1" type="ORF">SI7747_13016647</name>
</gene>
<reference evidence="1 2" key="1">
    <citation type="submission" date="2019-12" db="EMBL/GenBank/DDBJ databases">
        <authorList>
            <person name="Scholz U."/>
            <person name="Mascher M."/>
            <person name="Fiebig A."/>
        </authorList>
    </citation>
    <scope>NUCLEOTIDE SEQUENCE</scope>
</reference>
<dbReference type="EMBL" id="CACRZD030000013">
    <property type="protein sequence ID" value="CAA6670244.1"/>
    <property type="molecule type" value="Genomic_DNA"/>
</dbReference>
<organism evidence="1">
    <name type="scientific">Spirodela intermedia</name>
    <name type="common">Intermediate duckweed</name>
    <dbReference type="NCBI Taxonomy" id="51605"/>
    <lineage>
        <taxon>Eukaryota</taxon>
        <taxon>Viridiplantae</taxon>
        <taxon>Streptophyta</taxon>
        <taxon>Embryophyta</taxon>
        <taxon>Tracheophyta</taxon>
        <taxon>Spermatophyta</taxon>
        <taxon>Magnoliopsida</taxon>
        <taxon>Liliopsida</taxon>
        <taxon>Araceae</taxon>
        <taxon>Lemnoideae</taxon>
        <taxon>Spirodela</taxon>
    </lineage>
</organism>
<dbReference type="EMBL" id="LR743600">
    <property type="protein sequence ID" value="CAA2631001.1"/>
    <property type="molecule type" value="Genomic_DNA"/>
</dbReference>
<proteinExistence type="predicted"/>
<accession>A0A7I8JJA8</accession>
<evidence type="ECO:0000313" key="2">
    <source>
        <dbReference type="Proteomes" id="UP001189122"/>
    </source>
</evidence>
<dbReference type="Proteomes" id="UP001189122">
    <property type="component" value="Unassembled WGS sequence"/>
</dbReference>
<name>A0A7I8JJA8_SPIIN</name>